<dbReference type="InterPro" id="IPR027434">
    <property type="entry name" value="Homing_endonucl"/>
</dbReference>
<dbReference type="GO" id="GO:0004519">
    <property type="term" value="F:endonuclease activity"/>
    <property type="evidence" value="ECO:0007669"/>
    <property type="project" value="InterPro"/>
</dbReference>
<dbReference type="Pfam" id="PF14528">
    <property type="entry name" value="LAGLIDADG_3"/>
    <property type="match status" value="1"/>
</dbReference>
<dbReference type="Gene3D" id="3.10.28.10">
    <property type="entry name" value="Homing endonucleases"/>
    <property type="match status" value="1"/>
</dbReference>
<proteinExistence type="predicted"/>
<sequence length="316" mass="37346">MEEKLQRILNLLSEGKNSEQISLIVFKTKNCVQFNRFCSENNIDLKQYKAFKYMDKEWLSEQLKKYNNSPTILARELNLSLTSVNRYAIEFGLRKPKKSIASVNPINEKYFDEVDNFKKAYWLGFIMADGYTYKTPNREKYELAIKIKSTDIDHLKEFAKDVEFPEEKIVIGSGKRNGNINYYCQLRTYNTHLVTTVMHKHKIVQNKTYVQCLPDSIPKEYISDFIRGYWDGNGTLKKAGWSVCTMSYQLIESFAKYFDENNIEYTLRKELCKSGNYLHLIRIRSKSHDTFVKLIYPPEKYALKRKYDLIYTSPQN</sequence>
<evidence type="ECO:0000259" key="1">
    <source>
        <dbReference type="Pfam" id="PF14528"/>
    </source>
</evidence>
<organism evidence="2">
    <name type="scientific">virus sp. ctEQ64</name>
    <dbReference type="NCBI Taxonomy" id="2825809"/>
    <lineage>
        <taxon>Viruses</taxon>
    </lineage>
</organism>
<feature type="domain" description="Homing endonuclease LAGLIDADG" evidence="1">
    <location>
        <begin position="221"/>
        <end position="295"/>
    </location>
</feature>
<dbReference type="SUPFAM" id="SSF55608">
    <property type="entry name" value="Homing endonucleases"/>
    <property type="match status" value="1"/>
</dbReference>
<reference evidence="2" key="1">
    <citation type="journal article" date="2021" name="Proc. Natl. Acad. Sci. U.S.A.">
        <title>A Catalog of Tens of Thousands of Viruses from Human Metagenomes Reveals Hidden Associations with Chronic Diseases.</title>
        <authorList>
            <person name="Tisza M.J."/>
            <person name="Buck C.B."/>
        </authorList>
    </citation>
    <scope>NUCLEOTIDE SEQUENCE</scope>
    <source>
        <strain evidence="2">CtEQ64</strain>
    </source>
</reference>
<dbReference type="EMBL" id="BK059112">
    <property type="protein sequence ID" value="DAE31848.1"/>
    <property type="molecule type" value="Genomic_DNA"/>
</dbReference>
<protein>
    <submittedName>
        <fullName evidence="2">LAGLIDADG-like domain</fullName>
    </submittedName>
</protein>
<accession>A0A8S5RKD1</accession>
<evidence type="ECO:0000313" key="2">
    <source>
        <dbReference type="EMBL" id="DAE31848.1"/>
    </source>
</evidence>
<name>A0A8S5RKD1_9VIRU</name>
<dbReference type="InterPro" id="IPR004860">
    <property type="entry name" value="LAGLIDADG_dom"/>
</dbReference>